<evidence type="ECO:0000313" key="2">
    <source>
        <dbReference type="Proteomes" id="UP000789572"/>
    </source>
</evidence>
<evidence type="ECO:0000313" key="1">
    <source>
        <dbReference type="EMBL" id="CAG8628502.1"/>
    </source>
</evidence>
<reference evidence="1" key="1">
    <citation type="submission" date="2021-06" db="EMBL/GenBank/DDBJ databases">
        <authorList>
            <person name="Kallberg Y."/>
            <person name="Tangrot J."/>
            <person name="Rosling A."/>
        </authorList>
    </citation>
    <scope>NUCLEOTIDE SEQUENCE</scope>
    <source>
        <strain evidence="1">IA702</strain>
    </source>
</reference>
<name>A0A9N9GV23_9GLOM</name>
<dbReference type="AlphaFoldDB" id="A0A9N9GV23"/>
<organism evidence="1 2">
    <name type="scientific">Paraglomus occultum</name>
    <dbReference type="NCBI Taxonomy" id="144539"/>
    <lineage>
        <taxon>Eukaryota</taxon>
        <taxon>Fungi</taxon>
        <taxon>Fungi incertae sedis</taxon>
        <taxon>Mucoromycota</taxon>
        <taxon>Glomeromycotina</taxon>
        <taxon>Glomeromycetes</taxon>
        <taxon>Paraglomerales</taxon>
        <taxon>Paraglomeraceae</taxon>
        <taxon>Paraglomus</taxon>
    </lineage>
</organism>
<comment type="caution">
    <text evidence="1">The sequence shown here is derived from an EMBL/GenBank/DDBJ whole genome shotgun (WGS) entry which is preliminary data.</text>
</comment>
<proteinExistence type="predicted"/>
<sequence>VALRIPTGIWPLRPMSDAWKQSGGSSFSMRVEGLDSCMLFSSIQLAIISWKTSSTLVVLADYQPRPSSCKYDLRAAHIGQHQPKELVCAFDLVQLEVASQV</sequence>
<feature type="non-terminal residue" evidence="1">
    <location>
        <position position="101"/>
    </location>
</feature>
<gene>
    <name evidence="1" type="ORF">POCULU_LOCUS8773</name>
</gene>
<dbReference type="EMBL" id="CAJVPJ010002752">
    <property type="protein sequence ID" value="CAG8628502.1"/>
    <property type="molecule type" value="Genomic_DNA"/>
</dbReference>
<dbReference type="Proteomes" id="UP000789572">
    <property type="component" value="Unassembled WGS sequence"/>
</dbReference>
<accession>A0A9N9GV23</accession>
<protein>
    <submittedName>
        <fullName evidence="1">6713_t:CDS:1</fullName>
    </submittedName>
</protein>
<keyword evidence="2" id="KW-1185">Reference proteome</keyword>